<proteinExistence type="predicted"/>
<organism evidence="2 3">
    <name type="scientific">Chitiniphilus shinanonensis</name>
    <dbReference type="NCBI Taxonomy" id="553088"/>
    <lineage>
        <taxon>Bacteria</taxon>
        <taxon>Pseudomonadati</taxon>
        <taxon>Pseudomonadota</taxon>
        <taxon>Betaproteobacteria</taxon>
        <taxon>Neisseriales</taxon>
        <taxon>Chitinibacteraceae</taxon>
        <taxon>Chitiniphilus</taxon>
    </lineage>
</organism>
<sequence length="68" mass="6898">MKKSSHRSGMAIWGWPSLVGLLSGVGLVSGLFSDGGVGDVLAGVCLAVPVAVGAWFGWIRRGAAADSR</sequence>
<evidence type="ECO:0000313" key="3">
    <source>
        <dbReference type="Proteomes" id="UP001156836"/>
    </source>
</evidence>
<name>A0ABQ6C073_9NEIS</name>
<keyword evidence="1" id="KW-1133">Transmembrane helix</keyword>
<keyword evidence="3" id="KW-1185">Reference proteome</keyword>
<comment type="caution">
    <text evidence="2">The sequence shown here is derived from an EMBL/GenBank/DDBJ whole genome shotgun (WGS) entry which is preliminary data.</text>
</comment>
<reference evidence="3" key="1">
    <citation type="journal article" date="2019" name="Int. J. Syst. Evol. Microbiol.">
        <title>The Global Catalogue of Microorganisms (GCM) 10K type strain sequencing project: providing services to taxonomists for standard genome sequencing and annotation.</title>
        <authorList>
            <consortium name="The Broad Institute Genomics Platform"/>
            <consortium name="The Broad Institute Genome Sequencing Center for Infectious Disease"/>
            <person name="Wu L."/>
            <person name="Ma J."/>
        </authorList>
    </citation>
    <scope>NUCLEOTIDE SEQUENCE [LARGE SCALE GENOMIC DNA]</scope>
    <source>
        <strain evidence="3">NBRC 104970</strain>
    </source>
</reference>
<protein>
    <submittedName>
        <fullName evidence="2">Uncharacterized protein</fullName>
    </submittedName>
</protein>
<accession>A0ABQ6C073</accession>
<dbReference type="EMBL" id="BSOZ01000053">
    <property type="protein sequence ID" value="GLS05583.1"/>
    <property type="molecule type" value="Genomic_DNA"/>
</dbReference>
<gene>
    <name evidence="2" type="ORF">GCM10007860_27400</name>
</gene>
<keyword evidence="1" id="KW-0812">Transmembrane</keyword>
<feature type="transmembrane region" description="Helical" evidence="1">
    <location>
        <begin position="40"/>
        <end position="59"/>
    </location>
</feature>
<dbReference type="RefSeq" id="WP_018749252.1">
    <property type="nucleotide sequence ID" value="NZ_BSOZ01000053.1"/>
</dbReference>
<evidence type="ECO:0000313" key="2">
    <source>
        <dbReference type="EMBL" id="GLS05583.1"/>
    </source>
</evidence>
<evidence type="ECO:0000256" key="1">
    <source>
        <dbReference type="SAM" id="Phobius"/>
    </source>
</evidence>
<keyword evidence="1" id="KW-0472">Membrane</keyword>
<dbReference type="Proteomes" id="UP001156836">
    <property type="component" value="Unassembled WGS sequence"/>
</dbReference>